<evidence type="ECO:0000313" key="2">
    <source>
        <dbReference type="Proteomes" id="UP000770889"/>
    </source>
</evidence>
<dbReference type="AlphaFoldDB" id="A0A944QT69"/>
<name>A0A944QT69_9GAMM</name>
<organism evidence="1 2">
    <name type="scientific">Candidatus Thiodiazotropha taylori</name>
    <dbReference type="NCBI Taxonomy" id="2792791"/>
    <lineage>
        <taxon>Bacteria</taxon>
        <taxon>Pseudomonadati</taxon>
        <taxon>Pseudomonadota</taxon>
        <taxon>Gammaproteobacteria</taxon>
        <taxon>Chromatiales</taxon>
        <taxon>Sedimenticolaceae</taxon>
        <taxon>Candidatus Thiodiazotropha</taxon>
    </lineage>
</organism>
<evidence type="ECO:0000313" key="1">
    <source>
        <dbReference type="EMBL" id="MBT2987634.1"/>
    </source>
</evidence>
<dbReference type="EMBL" id="JAHHGM010000001">
    <property type="protein sequence ID" value="MBT2987634.1"/>
    <property type="molecule type" value="Genomic_DNA"/>
</dbReference>
<proteinExistence type="predicted"/>
<protein>
    <recommendedName>
        <fullName evidence="3">DUF1641 domain-containing protein</fullName>
    </recommendedName>
</protein>
<sequence length="147" mass="15780">MTAQTESPQTATAVDPNELAQELEQLSELATLVLSARDALSDDIVSRVAQALSEGITLLDRLTRNEGLMRLLQVLDTPESQHLLLGLSTALSKMSRDIAISPPSKGGLAGVVKLAMEPGTQEGLRSLSLLGKYWSDSMRELHRTGGK</sequence>
<accession>A0A944QT69</accession>
<reference evidence="1 2" key="1">
    <citation type="submission" date="2021-05" db="EMBL/GenBank/DDBJ databases">
        <title>Genetic and Functional Diversity in Clade A Lucinid endosymbionts from the Bahamas.</title>
        <authorList>
            <person name="Giani N.M."/>
            <person name="Engel A.S."/>
            <person name="Campbell B.J."/>
        </authorList>
    </citation>
    <scope>NUCLEOTIDE SEQUENCE [LARGE SCALE GENOMIC DNA]</scope>
    <source>
        <strain evidence="1">LUC16012Gg_MoonRockCtena</strain>
    </source>
</reference>
<dbReference type="Proteomes" id="UP000770889">
    <property type="component" value="Unassembled WGS sequence"/>
</dbReference>
<gene>
    <name evidence="1" type="ORF">KME65_01600</name>
</gene>
<evidence type="ECO:0008006" key="3">
    <source>
        <dbReference type="Google" id="ProtNLM"/>
    </source>
</evidence>
<comment type="caution">
    <text evidence="1">The sequence shown here is derived from an EMBL/GenBank/DDBJ whole genome shotgun (WGS) entry which is preliminary data.</text>
</comment>